<organism evidence="2 3">
    <name type="scientific">Dunaliella salina</name>
    <name type="common">Green alga</name>
    <name type="synonym">Protococcus salinus</name>
    <dbReference type="NCBI Taxonomy" id="3046"/>
    <lineage>
        <taxon>Eukaryota</taxon>
        <taxon>Viridiplantae</taxon>
        <taxon>Chlorophyta</taxon>
        <taxon>core chlorophytes</taxon>
        <taxon>Chlorophyceae</taxon>
        <taxon>CS clade</taxon>
        <taxon>Chlamydomonadales</taxon>
        <taxon>Dunaliellaceae</taxon>
        <taxon>Dunaliella</taxon>
    </lineage>
</organism>
<dbReference type="Proteomes" id="UP000815325">
    <property type="component" value="Unassembled WGS sequence"/>
</dbReference>
<keyword evidence="3" id="KW-1185">Reference proteome</keyword>
<accession>A0ABQ7FVB6</accession>
<feature type="region of interest" description="Disordered" evidence="1">
    <location>
        <begin position="54"/>
        <end position="79"/>
    </location>
</feature>
<evidence type="ECO:0000313" key="3">
    <source>
        <dbReference type="Proteomes" id="UP000815325"/>
    </source>
</evidence>
<evidence type="ECO:0000313" key="2">
    <source>
        <dbReference type="EMBL" id="KAF5826032.1"/>
    </source>
</evidence>
<reference evidence="2" key="1">
    <citation type="submission" date="2017-08" db="EMBL/GenBank/DDBJ databases">
        <authorList>
            <person name="Polle J.E."/>
            <person name="Barry K."/>
            <person name="Cushman J."/>
            <person name="Schmutz J."/>
            <person name="Tran D."/>
            <person name="Hathwaick L.T."/>
            <person name="Yim W.C."/>
            <person name="Jenkins J."/>
            <person name="Mckie-Krisberg Z.M."/>
            <person name="Prochnik S."/>
            <person name="Lindquist E."/>
            <person name="Dockter R.B."/>
            <person name="Adam C."/>
            <person name="Molina H."/>
            <person name="Bunkerborg J."/>
            <person name="Jin E."/>
            <person name="Buchheim M."/>
            <person name="Magnuson J."/>
        </authorList>
    </citation>
    <scope>NUCLEOTIDE SEQUENCE</scope>
    <source>
        <strain evidence="2">CCAP 19/18</strain>
    </source>
</reference>
<name>A0ABQ7FVB6_DUNSA</name>
<dbReference type="EMBL" id="MU071474">
    <property type="protein sequence ID" value="KAF5826032.1"/>
    <property type="molecule type" value="Genomic_DNA"/>
</dbReference>
<proteinExistence type="predicted"/>
<comment type="caution">
    <text evidence="2">The sequence shown here is derived from an EMBL/GenBank/DDBJ whole genome shotgun (WGS) entry which is preliminary data.</text>
</comment>
<protein>
    <submittedName>
        <fullName evidence="2">Uncharacterized protein</fullName>
    </submittedName>
</protein>
<evidence type="ECO:0000256" key="1">
    <source>
        <dbReference type="SAM" id="MobiDB-lite"/>
    </source>
</evidence>
<gene>
    <name evidence="2" type="ORF">DUNSADRAFT_5297</name>
</gene>
<sequence length="114" mass="11925">MFLRAASIGFTTSSGQTISVASPSSDWEPRWQAIFSAIGACPLVSGPSLLPSPRQLAALSDDEKDQDAVGSSKADGGGGQKTGFACLRNWQPGFCEPVPLVGELPNLNLDESCR</sequence>